<evidence type="ECO:0000256" key="1">
    <source>
        <dbReference type="ARBA" id="ARBA00004162"/>
    </source>
</evidence>
<dbReference type="PANTHER" id="PTHR40765">
    <property type="entry name" value="ESX-2 SECRETION SYSTEM ATPASE ECCB2"/>
    <property type="match status" value="1"/>
</dbReference>
<evidence type="ECO:0000313" key="10">
    <source>
        <dbReference type="EMBL" id="SED31038.1"/>
    </source>
</evidence>
<organism evidence="10 11">
    <name type="scientific">Tsukamurella tyrosinosolvens</name>
    <dbReference type="NCBI Taxonomy" id="57704"/>
    <lineage>
        <taxon>Bacteria</taxon>
        <taxon>Bacillati</taxon>
        <taxon>Actinomycetota</taxon>
        <taxon>Actinomycetes</taxon>
        <taxon>Mycobacteriales</taxon>
        <taxon>Tsukamurellaceae</taxon>
        <taxon>Tsukamurella</taxon>
    </lineage>
</organism>
<dbReference type="GO" id="GO:0005886">
    <property type="term" value="C:plasma membrane"/>
    <property type="evidence" value="ECO:0007669"/>
    <property type="project" value="UniProtKB-SubCell"/>
</dbReference>
<dbReference type="Gene3D" id="2.40.50.910">
    <property type="entry name" value="Type VII secretion system EccB, repeat 3 domain"/>
    <property type="match status" value="1"/>
</dbReference>
<dbReference type="InterPro" id="IPR007795">
    <property type="entry name" value="T7SS_EccB"/>
</dbReference>
<gene>
    <name evidence="10" type="ORF">SAMN04489793_4606</name>
</gene>
<evidence type="ECO:0000256" key="6">
    <source>
        <dbReference type="ARBA" id="ARBA00022801"/>
    </source>
</evidence>
<proteinExistence type="inferred from homology"/>
<accession>A0A1H4ZN04</accession>
<keyword evidence="8" id="KW-1133">Transmembrane helix</keyword>
<keyword evidence="9" id="KW-0472">Membrane</keyword>
<evidence type="ECO:0000256" key="2">
    <source>
        <dbReference type="ARBA" id="ARBA00008149"/>
    </source>
</evidence>
<dbReference type="InterPro" id="IPR042485">
    <property type="entry name" value="T7SS_EccB_R3"/>
</dbReference>
<dbReference type="Proteomes" id="UP000182241">
    <property type="component" value="Unassembled WGS sequence"/>
</dbReference>
<dbReference type="Gene3D" id="3.30.2390.20">
    <property type="entry name" value="Type VII secretion system EccB, repeat 1 domain"/>
    <property type="match status" value="1"/>
</dbReference>
<dbReference type="GO" id="GO:0005576">
    <property type="term" value="C:extracellular region"/>
    <property type="evidence" value="ECO:0007669"/>
    <property type="project" value="TreeGrafter"/>
</dbReference>
<dbReference type="Pfam" id="PF05108">
    <property type="entry name" value="T7SS_ESX1_EccB"/>
    <property type="match status" value="1"/>
</dbReference>
<dbReference type="EMBL" id="FNSA01000003">
    <property type="protein sequence ID" value="SED31038.1"/>
    <property type="molecule type" value="Genomic_DNA"/>
</dbReference>
<dbReference type="AlphaFoldDB" id="A0A1H4ZN04"/>
<sequence length="472" mass="48589">MRKQLTTRAQVSGYRFILRRMDHALLRRDPRMISDPMASQSRSLIVGLVLALVITGGCGVLALLRPQGAVGDAKIVLAKESGALYVRVDDVLHPVTGLASARLVVGEAAQPSSVKDKRLSDFRRGPEVGIVGAPAQILGPVSAWTEGASPWLLCDRTRPAPSDKPTARDALDTMVSSVDDGAADDGAVLVRRDDDHFLLFRGVRAPVDPSDPVVRRLAGIDGASARAVSAPLLNAFDPIDAVAVPQIPGRGQPSSAVGGARVGDVVRVADTDRDRLYVVLADGVQPVGAWAADLIRAGDPAGTAIGTVSASAVAAAPTRRTVPVGDLPDRRPALRTVRDAPVVCAAASTDGAGGGAVELRTFRTPPGPGAPVALAGADGAGDALDFASVPSGSGEYVVAAEPGGERRDGLFYISDSGVRYGIPNAATAQILGLQHKPRPVAWSVLAAIPAGPDLTRAAASVTRDGTPVTVDR</sequence>
<dbReference type="InterPro" id="IPR044857">
    <property type="entry name" value="T7SS_EccB_R1"/>
</dbReference>
<evidence type="ECO:0000256" key="3">
    <source>
        <dbReference type="ARBA" id="ARBA00022475"/>
    </source>
</evidence>
<evidence type="ECO:0000256" key="5">
    <source>
        <dbReference type="ARBA" id="ARBA00022741"/>
    </source>
</evidence>
<dbReference type="GO" id="GO:0005524">
    <property type="term" value="F:ATP binding"/>
    <property type="evidence" value="ECO:0007669"/>
    <property type="project" value="UniProtKB-KW"/>
</dbReference>
<evidence type="ECO:0000256" key="7">
    <source>
        <dbReference type="ARBA" id="ARBA00022840"/>
    </source>
</evidence>
<keyword evidence="7" id="KW-0067">ATP-binding</keyword>
<evidence type="ECO:0000256" key="8">
    <source>
        <dbReference type="ARBA" id="ARBA00022989"/>
    </source>
</evidence>
<dbReference type="STRING" id="57704.SAMN04489793_4606"/>
<protein>
    <submittedName>
        <fullName evidence="10">Type VII secretion protein EccB</fullName>
    </submittedName>
</protein>
<dbReference type="GO" id="GO:0016787">
    <property type="term" value="F:hydrolase activity"/>
    <property type="evidence" value="ECO:0007669"/>
    <property type="project" value="UniProtKB-KW"/>
</dbReference>
<dbReference type="PANTHER" id="PTHR40765:SF2">
    <property type="entry name" value="ESX-2 SECRETION SYSTEM ATPASE ECCB2"/>
    <property type="match status" value="1"/>
</dbReference>
<name>A0A1H4ZN04_TSUTY</name>
<keyword evidence="5" id="KW-0547">Nucleotide-binding</keyword>
<keyword evidence="3" id="KW-1003">Cell membrane</keyword>
<reference evidence="11" key="1">
    <citation type="submission" date="2016-10" db="EMBL/GenBank/DDBJ databases">
        <authorList>
            <person name="Varghese N."/>
            <person name="Submissions S."/>
        </authorList>
    </citation>
    <scope>NUCLEOTIDE SEQUENCE [LARGE SCALE GENOMIC DNA]</scope>
    <source>
        <strain evidence="11">DSM 44234</strain>
    </source>
</reference>
<dbReference type="NCBIfam" id="TIGR03919">
    <property type="entry name" value="T7SS_EccB"/>
    <property type="match status" value="1"/>
</dbReference>
<evidence type="ECO:0000313" key="11">
    <source>
        <dbReference type="Proteomes" id="UP000182241"/>
    </source>
</evidence>
<comment type="subcellular location">
    <subcellularLocation>
        <location evidence="1">Cell membrane</location>
        <topology evidence="1">Single-pass membrane protein</topology>
    </subcellularLocation>
</comment>
<keyword evidence="6" id="KW-0378">Hydrolase</keyword>
<keyword evidence="11" id="KW-1185">Reference proteome</keyword>
<keyword evidence="4" id="KW-0812">Transmembrane</keyword>
<comment type="similarity">
    <text evidence="2">Belongs to the EccB family.</text>
</comment>
<dbReference type="RefSeq" id="WP_074851061.1">
    <property type="nucleotide sequence ID" value="NZ_CBDRGN010000006.1"/>
</dbReference>
<evidence type="ECO:0000256" key="9">
    <source>
        <dbReference type="ARBA" id="ARBA00023136"/>
    </source>
</evidence>
<evidence type="ECO:0000256" key="4">
    <source>
        <dbReference type="ARBA" id="ARBA00022692"/>
    </source>
</evidence>